<dbReference type="EMBL" id="JAHJDP010000002">
    <property type="protein sequence ID" value="MBU2689306.1"/>
    <property type="molecule type" value="Genomic_DNA"/>
</dbReference>
<dbReference type="Proteomes" id="UP000777784">
    <property type="component" value="Unassembled WGS sequence"/>
</dbReference>
<protein>
    <recommendedName>
        <fullName evidence="3">Nucleoside 2-deoxyribosyltransferase</fullName>
    </recommendedName>
</protein>
<organism evidence="1 2">
    <name type="scientific">Eiseniibacteriota bacterium</name>
    <dbReference type="NCBI Taxonomy" id="2212470"/>
    <lineage>
        <taxon>Bacteria</taxon>
        <taxon>Candidatus Eiseniibacteriota</taxon>
    </lineage>
</organism>
<gene>
    <name evidence="1" type="ORF">KJ970_00130</name>
</gene>
<sequence length="136" mass="15395">MKDIYLICPVRNVTEEQRRFADLYVEALEKRGVSVHYPPRDVDQTDDGVGLTLNSTHRQAMFACKEVHVIWDPSSRGSTFDFGMAFMLRATRDIPIVMAKSVAPTTNRSYGNILRAIAVPSRLDELLRNPISISRV</sequence>
<evidence type="ECO:0000313" key="2">
    <source>
        <dbReference type="Proteomes" id="UP000777784"/>
    </source>
</evidence>
<accession>A0A948W578</accession>
<name>A0A948W578_UNCEI</name>
<evidence type="ECO:0008006" key="3">
    <source>
        <dbReference type="Google" id="ProtNLM"/>
    </source>
</evidence>
<dbReference type="SUPFAM" id="SSF52309">
    <property type="entry name" value="N-(deoxy)ribosyltransferase-like"/>
    <property type="match status" value="1"/>
</dbReference>
<dbReference type="AlphaFoldDB" id="A0A948W578"/>
<evidence type="ECO:0000313" key="1">
    <source>
        <dbReference type="EMBL" id="MBU2689306.1"/>
    </source>
</evidence>
<proteinExistence type="predicted"/>
<comment type="caution">
    <text evidence="1">The sequence shown here is derived from an EMBL/GenBank/DDBJ whole genome shotgun (WGS) entry which is preliminary data.</text>
</comment>
<reference evidence="1" key="1">
    <citation type="submission" date="2021-05" db="EMBL/GenBank/DDBJ databases">
        <title>Energy efficiency and biological interactions define the core microbiome of deep oligotrophic groundwater.</title>
        <authorList>
            <person name="Mehrshad M."/>
            <person name="Lopez-Fernandez M."/>
            <person name="Bell E."/>
            <person name="Bernier-Latmani R."/>
            <person name="Bertilsson S."/>
            <person name="Dopson M."/>
        </authorList>
    </citation>
    <scope>NUCLEOTIDE SEQUENCE</scope>
    <source>
        <strain evidence="1">Modern_marine.mb.64</strain>
    </source>
</reference>